<sequence length="429" mass="47291">MVAVKKIVQFMTLLCAGSILCLSGCGGGADATGETVFVYVLNGYPGSSKLTLYGPTGKLASGLPFGQRTEEAVVLDRNTNSNQFVLMIDGAPTTIEFSKELFTLYPQETATMVISRRSGEAAGNASLFRNTRTFSPTCVASFANSLSLNNAYMPTELLSYSYQTEWEVPRQTYYEASKEQTAETRCGETPIRQDDRDQRDVLIARVNDDPWFFPVTDDENYRLVWGQRIVDPRTNQNLSAGLIRGGIVRAYRDSEEFRDCMSAAVSVAEEEEQTDPNAPPAEECPAPTGPGGLLDESQVVWDEIAVLDCHDTLDYSGFPVTPGAEDSYTAFTQPIRTVGGEQMCGYTVRIRTPEQDLIFQNHDNTVPNYIDNIGGFVQVDATYPIGEHHYFVLFGRPVNPFVTQWNTAAEAIFSDGGDFPYPDDAVPAY</sequence>
<protein>
    <submittedName>
        <fullName evidence="1">Uncharacterized protein</fullName>
    </submittedName>
</protein>
<name>A0A2Z4FML2_9DELT</name>
<accession>A0A2Z4FML2</accession>
<dbReference type="EMBL" id="CP030032">
    <property type="protein sequence ID" value="AWV90227.1"/>
    <property type="molecule type" value="Genomic_DNA"/>
</dbReference>
<dbReference type="KEGG" id="bsed:DN745_13140"/>
<gene>
    <name evidence="1" type="ORF">DN745_13140</name>
</gene>
<keyword evidence="2" id="KW-1185">Reference proteome</keyword>
<evidence type="ECO:0000313" key="2">
    <source>
        <dbReference type="Proteomes" id="UP000249799"/>
    </source>
</evidence>
<reference evidence="1 2" key="1">
    <citation type="submission" date="2018-06" db="EMBL/GenBank/DDBJ databases">
        <title>Lujinxingia sediminis gen. nov. sp. nov., a new facultative anaerobic member of the class Deltaproteobacteria, and proposal of Lujinxingaceae fam. nov.</title>
        <authorList>
            <person name="Guo L.-Y."/>
            <person name="Li C.-M."/>
            <person name="Wang S."/>
            <person name="Du Z.-J."/>
        </authorList>
    </citation>
    <scope>NUCLEOTIDE SEQUENCE [LARGE SCALE GENOMIC DNA]</scope>
    <source>
        <strain evidence="1 2">FA350</strain>
    </source>
</reference>
<dbReference type="AlphaFoldDB" id="A0A2Z4FML2"/>
<dbReference type="OrthoDB" id="5486386at2"/>
<proteinExistence type="predicted"/>
<evidence type="ECO:0000313" key="1">
    <source>
        <dbReference type="EMBL" id="AWV90227.1"/>
    </source>
</evidence>
<dbReference type="Proteomes" id="UP000249799">
    <property type="component" value="Chromosome"/>
</dbReference>
<organism evidence="1 2">
    <name type="scientific">Bradymonas sediminis</name>
    <dbReference type="NCBI Taxonomy" id="1548548"/>
    <lineage>
        <taxon>Bacteria</taxon>
        <taxon>Deltaproteobacteria</taxon>
        <taxon>Bradymonadales</taxon>
        <taxon>Bradymonadaceae</taxon>
        <taxon>Bradymonas</taxon>
    </lineage>
</organism>